<comment type="caution">
    <text evidence="1">The sequence shown here is derived from an EMBL/GenBank/DDBJ whole genome shotgun (WGS) entry which is preliminary data.</text>
</comment>
<sequence>MADIFCDSADMLSELNKELHNSIFMDGIVRLDLVYECCKLSIEHGRAILQLLQTHDDVSALA</sequence>
<dbReference type="RefSeq" id="WP_130148126.1">
    <property type="nucleotide sequence ID" value="NZ_SGSU01000022.1"/>
</dbReference>
<evidence type="ECO:0000313" key="1">
    <source>
        <dbReference type="EMBL" id="RZG64565.1"/>
    </source>
</evidence>
<organism evidence="1 2">
    <name type="scientific">Acinetobacter bouvetii</name>
    <dbReference type="NCBI Taxonomy" id="202951"/>
    <lineage>
        <taxon>Bacteria</taxon>
        <taxon>Pseudomonadati</taxon>
        <taxon>Pseudomonadota</taxon>
        <taxon>Gammaproteobacteria</taxon>
        <taxon>Moraxellales</taxon>
        <taxon>Moraxellaceae</taxon>
        <taxon>Acinetobacter</taxon>
    </lineage>
</organism>
<proteinExistence type="predicted"/>
<dbReference type="AlphaFoldDB" id="A0A4Q7ASK8"/>
<protein>
    <submittedName>
        <fullName evidence="1">Uncharacterized protein</fullName>
    </submittedName>
</protein>
<dbReference type="Proteomes" id="UP000293483">
    <property type="component" value="Unassembled WGS sequence"/>
</dbReference>
<evidence type="ECO:0000313" key="2">
    <source>
        <dbReference type="Proteomes" id="UP000293483"/>
    </source>
</evidence>
<accession>A0A4Q7ASK8</accession>
<name>A0A4Q7ASK8_9GAMM</name>
<gene>
    <name evidence="1" type="ORF">EXE25_16415</name>
</gene>
<reference evidence="1 2" key="1">
    <citation type="submission" date="2019-02" db="EMBL/GenBank/DDBJ databases">
        <title>The Batch Genome Submission of Acinetobacter spp. strains.</title>
        <authorList>
            <person name="Qin J."/>
            <person name="Hu Y."/>
            <person name="Ye H."/>
            <person name="Wei L."/>
            <person name="Feng Y."/>
            <person name="Zong Z."/>
        </authorList>
    </citation>
    <scope>NUCLEOTIDE SEQUENCE [LARGE SCALE GENOMIC DNA]</scope>
    <source>
        <strain evidence="1 2">WCHABo060081</strain>
    </source>
</reference>
<dbReference type="EMBL" id="SGSU01000022">
    <property type="protein sequence ID" value="RZG64565.1"/>
    <property type="molecule type" value="Genomic_DNA"/>
</dbReference>